<name>A0A226MTW2_CALSU</name>
<keyword evidence="1" id="KW-0472">Membrane</keyword>
<dbReference type="EMBL" id="MCFN01000451">
    <property type="protein sequence ID" value="OXB58704.1"/>
    <property type="molecule type" value="Genomic_DNA"/>
</dbReference>
<comment type="caution">
    <text evidence="2">The sequence shown here is derived from an EMBL/GenBank/DDBJ whole genome shotgun (WGS) entry which is preliminary data.</text>
</comment>
<dbReference type="SUPFAM" id="SSF48726">
    <property type="entry name" value="Immunoglobulin"/>
    <property type="match status" value="1"/>
</dbReference>
<feature type="transmembrane region" description="Helical" evidence="1">
    <location>
        <begin position="189"/>
        <end position="212"/>
    </location>
</feature>
<keyword evidence="1" id="KW-1133">Transmembrane helix</keyword>
<dbReference type="OrthoDB" id="6353782at2759"/>
<evidence type="ECO:0000256" key="1">
    <source>
        <dbReference type="SAM" id="Phobius"/>
    </source>
</evidence>
<evidence type="ECO:0000313" key="2">
    <source>
        <dbReference type="EMBL" id="OXB58704.1"/>
    </source>
</evidence>
<dbReference type="InterPro" id="IPR013783">
    <property type="entry name" value="Ig-like_fold"/>
</dbReference>
<dbReference type="Proteomes" id="UP000198323">
    <property type="component" value="Unassembled WGS sequence"/>
</dbReference>
<dbReference type="STRING" id="9009.A0A226MTW2"/>
<keyword evidence="1" id="KW-0812">Transmembrane</keyword>
<dbReference type="InterPro" id="IPR036179">
    <property type="entry name" value="Ig-like_dom_sf"/>
</dbReference>
<accession>A0A226MTW2</accession>
<evidence type="ECO:0008006" key="4">
    <source>
        <dbReference type="Google" id="ProtNLM"/>
    </source>
</evidence>
<protein>
    <recommendedName>
        <fullName evidence="4">Immunoglobulin V-set domain-containing protein</fullName>
    </recommendedName>
</protein>
<dbReference type="AlphaFoldDB" id="A0A226MTW2"/>
<feature type="transmembrane region" description="Helical" evidence="1">
    <location>
        <begin position="125"/>
        <end position="145"/>
    </location>
</feature>
<evidence type="ECO:0000313" key="3">
    <source>
        <dbReference type="Proteomes" id="UP000198323"/>
    </source>
</evidence>
<sequence length="257" mass="28035">MLLLLLGSSHGVEITERKLAAEGSSVMMHAPAISNVNITEWEYIEGITPKFILQYFATSQHPVIYSGYEGRVVFYQTNGSLLLQQLRKADSGVYKATVDLMEDKARTTILEVIGLLPPFRAAVKITVAALVLAVIAAISFVIWLLQPGKHRLGKEVWAWVPSSITGLLGISCLLLFVTSVIWMHEEGPSAVFILHGLCFLAAAMTAVLMAVISRYKPEVLACCPAQICELLVGTQTLGAQSPTGAMEQPLRLSLRER</sequence>
<keyword evidence="3" id="KW-1185">Reference proteome</keyword>
<proteinExistence type="predicted"/>
<reference evidence="2 3" key="1">
    <citation type="submission" date="2016-07" db="EMBL/GenBank/DDBJ databases">
        <title>Disparate Historic Effective Population Sizes Predicted by Modern Levels of Genome Diversity for the Scaled Quail (Callipepla squamata) and the Northern Bobwhite (Colinus virginianus): Inferences from First and Second Generation Draft Genome Assemblies for Sympatric New World Quail.</title>
        <authorList>
            <person name="Oldeschulte D.L."/>
            <person name="Halley Y.A."/>
            <person name="Bhattarai E.K."/>
            <person name="Brashear W.A."/>
            <person name="Hill J."/>
            <person name="Metz R.P."/>
            <person name="Johnson C.D."/>
            <person name="Rollins D."/>
            <person name="Peterson M.J."/>
            <person name="Bickhart D.M."/>
            <person name="Decker J.E."/>
            <person name="Seabury C.M."/>
        </authorList>
    </citation>
    <scope>NUCLEOTIDE SEQUENCE [LARGE SCALE GENOMIC DNA]</scope>
    <source>
        <strain evidence="2 3">Texas</strain>
        <tissue evidence="2">Leg muscle</tissue>
    </source>
</reference>
<gene>
    <name evidence="2" type="ORF">ASZ78_016876</name>
</gene>
<feature type="transmembrane region" description="Helical" evidence="1">
    <location>
        <begin position="157"/>
        <end position="183"/>
    </location>
</feature>
<organism evidence="2 3">
    <name type="scientific">Callipepla squamata</name>
    <name type="common">Scaled quail</name>
    <dbReference type="NCBI Taxonomy" id="9009"/>
    <lineage>
        <taxon>Eukaryota</taxon>
        <taxon>Metazoa</taxon>
        <taxon>Chordata</taxon>
        <taxon>Craniata</taxon>
        <taxon>Vertebrata</taxon>
        <taxon>Euteleostomi</taxon>
        <taxon>Archelosauria</taxon>
        <taxon>Archosauria</taxon>
        <taxon>Dinosauria</taxon>
        <taxon>Saurischia</taxon>
        <taxon>Theropoda</taxon>
        <taxon>Coelurosauria</taxon>
        <taxon>Aves</taxon>
        <taxon>Neognathae</taxon>
        <taxon>Galloanserae</taxon>
        <taxon>Galliformes</taxon>
        <taxon>Odontophoridae</taxon>
        <taxon>Callipepla</taxon>
    </lineage>
</organism>
<dbReference type="Gene3D" id="2.60.40.10">
    <property type="entry name" value="Immunoglobulins"/>
    <property type="match status" value="1"/>
</dbReference>